<dbReference type="AlphaFoldDB" id="A0A1W7D637"/>
<gene>
    <name evidence="3" type="ORF">CAG99_00395</name>
</gene>
<accession>A0A1W7D637</accession>
<dbReference type="Proteomes" id="UP000194218">
    <property type="component" value="Chromosome"/>
</dbReference>
<feature type="transmembrane region" description="Helical" evidence="2">
    <location>
        <begin position="50"/>
        <end position="69"/>
    </location>
</feature>
<dbReference type="OrthoDB" id="3667267at2"/>
<protein>
    <submittedName>
        <fullName evidence="3">DUF2637 domain-containing protein</fullName>
    </submittedName>
</protein>
<dbReference type="EMBL" id="CP021121">
    <property type="protein sequence ID" value="ARQ72080.1"/>
    <property type="molecule type" value="Genomic_DNA"/>
</dbReference>
<feature type="transmembrane region" description="Helical" evidence="2">
    <location>
        <begin position="12"/>
        <end position="30"/>
    </location>
</feature>
<keyword evidence="2" id="KW-0812">Transmembrane</keyword>
<evidence type="ECO:0000256" key="1">
    <source>
        <dbReference type="SAM" id="MobiDB-lite"/>
    </source>
</evidence>
<evidence type="ECO:0000313" key="4">
    <source>
        <dbReference type="Proteomes" id="UP000194218"/>
    </source>
</evidence>
<evidence type="ECO:0000313" key="3">
    <source>
        <dbReference type="EMBL" id="ARQ72080.1"/>
    </source>
</evidence>
<reference evidence="3 4" key="1">
    <citation type="submission" date="2017-05" db="EMBL/GenBank/DDBJ databases">
        <title>Complete genome sequence of Streptomyces sp. SCSIO 03032 revealed the diverse biosynthetic pathways for its bioactive secondary metabolites.</title>
        <authorList>
            <person name="Ma L."/>
            <person name="Zhu Y."/>
            <person name="Zhang W."/>
            <person name="Zhang G."/>
            <person name="Tian X."/>
            <person name="Zhang S."/>
            <person name="Zhang C."/>
        </authorList>
    </citation>
    <scope>NUCLEOTIDE SEQUENCE [LARGE SCALE GENOMIC DNA]</scope>
    <source>
        <strain evidence="3 4">SCSIO 03032</strain>
    </source>
</reference>
<evidence type="ECO:0000256" key="2">
    <source>
        <dbReference type="SAM" id="Phobius"/>
    </source>
</evidence>
<dbReference type="KEGG" id="smao:CAG99_00395"/>
<feature type="compositionally biased region" description="Basic and acidic residues" evidence="1">
    <location>
        <begin position="147"/>
        <end position="265"/>
    </location>
</feature>
<keyword evidence="2" id="KW-0472">Membrane</keyword>
<keyword evidence="2" id="KW-1133">Transmembrane helix</keyword>
<name>A0A1W7D637_9ACTN</name>
<organism evidence="3 4">
    <name type="scientific">Streptomyces marincola</name>
    <dbReference type="NCBI Taxonomy" id="2878388"/>
    <lineage>
        <taxon>Bacteria</taxon>
        <taxon>Bacillati</taxon>
        <taxon>Actinomycetota</taxon>
        <taxon>Actinomycetes</taxon>
        <taxon>Kitasatosporales</taxon>
        <taxon>Streptomycetaceae</taxon>
        <taxon>Streptomyces</taxon>
    </lineage>
</organism>
<sequence length="338" mass="38615">MDEQTLRQAERVLSVGTWLIVAGAIVFSVLTVTPLVRSVTPDGWKWTAPILPIVVDAAVVIVVRLDAALARVGGRAGRWPVLLRWMTGLMTLGLNCAGSALKEDWVGVAVHAVAPLLLIVSSEAGLAYRKALAAAFARRKAEQAAEQAARERREREREQSERDREQQRIDAEQARAREEREHAARMAREEREHQARLAREHDEREREREERQREHERREREQSERERERDRQRREEEARERDRREAAERTRRQQAEHARREEADRRRRALLAAGPAEEKQDEDIARETVAAAHAAGLSTRQAAELCGWSLGWVTTRYQELRQAAGQAEREGEPAGVTA</sequence>
<feature type="region of interest" description="Disordered" evidence="1">
    <location>
        <begin position="147"/>
        <end position="283"/>
    </location>
</feature>
<keyword evidence="4" id="KW-1185">Reference proteome</keyword>
<proteinExistence type="predicted"/>
<feature type="transmembrane region" description="Helical" evidence="2">
    <location>
        <begin position="107"/>
        <end position="128"/>
    </location>
</feature>
<dbReference type="RefSeq" id="WP_086161912.1">
    <property type="nucleotide sequence ID" value="NZ_CP021121.1"/>
</dbReference>
<feature type="transmembrane region" description="Helical" evidence="2">
    <location>
        <begin position="81"/>
        <end position="101"/>
    </location>
</feature>